<protein>
    <recommendedName>
        <fullName evidence="4">PilZ domain-containing protein</fullName>
    </recommendedName>
</protein>
<evidence type="ECO:0000313" key="3">
    <source>
        <dbReference type="Proteomes" id="UP000198426"/>
    </source>
</evidence>
<gene>
    <name evidence="2" type="ORF">SAMN05421757_1263</name>
</gene>
<name>A0A239MJW7_9RHOB</name>
<accession>A0A239MJW7</accession>
<reference evidence="2 3" key="1">
    <citation type="submission" date="2017-06" db="EMBL/GenBank/DDBJ databases">
        <authorList>
            <person name="Kim H.J."/>
            <person name="Triplett B.A."/>
        </authorList>
    </citation>
    <scope>NUCLEOTIDE SEQUENCE [LARGE SCALE GENOMIC DNA]</scope>
    <source>
        <strain evidence="2 3">DSM 29339</strain>
    </source>
</reference>
<proteinExistence type="predicted"/>
<feature type="non-terminal residue" evidence="2">
    <location>
        <position position="296"/>
    </location>
</feature>
<dbReference type="Proteomes" id="UP000198426">
    <property type="component" value="Unassembled WGS sequence"/>
</dbReference>
<dbReference type="OrthoDB" id="8394711at2"/>
<feature type="region of interest" description="Disordered" evidence="1">
    <location>
        <begin position="1"/>
        <end position="22"/>
    </location>
</feature>
<evidence type="ECO:0008006" key="4">
    <source>
        <dbReference type="Google" id="ProtNLM"/>
    </source>
</evidence>
<organism evidence="2 3">
    <name type="scientific">Tropicimonas sediminicola</name>
    <dbReference type="NCBI Taxonomy" id="1031541"/>
    <lineage>
        <taxon>Bacteria</taxon>
        <taxon>Pseudomonadati</taxon>
        <taxon>Pseudomonadota</taxon>
        <taxon>Alphaproteobacteria</taxon>
        <taxon>Rhodobacterales</taxon>
        <taxon>Roseobacteraceae</taxon>
        <taxon>Tropicimonas</taxon>
    </lineage>
</organism>
<sequence length="296" mass="31034">MQSSLATQPSPETAAEQLRSSTEHPVMPIRFELLVQDRRLQGNGLSLTGGTCQGLLDPSLDGSRQLAVLQFSFDGFSISLPAEIALRVHDGPDQGEIAFTFHDPAGSHLPQLRFVLNSYIAGDLVQIADVLQVNTQTRVKPARPGARRGPGFYAAQSLRYAAVAALSMGLVAIAASTVQSRVLSRLEAYPAVVSMPGTTLRAPAAGQIDYLNPEAAKGDVAFSLLSTTGAMLSIKMPCDCGISGLAVEEGATILAGEPVLTLLTDTAPPKIQATLSPQGLQAVLNGDTIELAFEDG</sequence>
<feature type="compositionally biased region" description="Polar residues" evidence="1">
    <location>
        <begin position="1"/>
        <end position="11"/>
    </location>
</feature>
<keyword evidence="3" id="KW-1185">Reference proteome</keyword>
<evidence type="ECO:0000256" key="1">
    <source>
        <dbReference type="SAM" id="MobiDB-lite"/>
    </source>
</evidence>
<dbReference type="RefSeq" id="WP_089235653.1">
    <property type="nucleotide sequence ID" value="NZ_FZOY01000026.1"/>
</dbReference>
<evidence type="ECO:0000313" key="2">
    <source>
        <dbReference type="EMBL" id="SNT42830.1"/>
    </source>
</evidence>
<dbReference type="EMBL" id="FZOY01000026">
    <property type="protein sequence ID" value="SNT42830.1"/>
    <property type="molecule type" value="Genomic_DNA"/>
</dbReference>
<dbReference type="AlphaFoldDB" id="A0A239MJW7"/>